<reference evidence="6 7" key="1">
    <citation type="submission" date="2023-07" db="EMBL/GenBank/DDBJ databases">
        <title>Genomic Encyclopedia of Type Strains, Phase IV (KMG-IV): sequencing the most valuable type-strain genomes for metagenomic binning, comparative biology and taxonomic classification.</title>
        <authorList>
            <person name="Goeker M."/>
        </authorList>
    </citation>
    <scope>NUCLEOTIDE SEQUENCE [LARGE SCALE GENOMIC DNA]</scope>
    <source>
        <strain evidence="6 7">DSM 16784</strain>
    </source>
</reference>
<dbReference type="Gene3D" id="3.40.50.10490">
    <property type="entry name" value="Glucose-6-phosphate isomerase like protein, domain 1"/>
    <property type="match status" value="1"/>
</dbReference>
<gene>
    <name evidence="6" type="ORF">J2S15_001080</name>
</gene>
<keyword evidence="2 6" id="KW-0238">DNA-binding</keyword>
<dbReference type="InterPro" id="IPR009057">
    <property type="entry name" value="Homeodomain-like_sf"/>
</dbReference>
<protein>
    <submittedName>
        <fullName evidence="6">DNA-binding MurR/RpiR family transcriptional regulator</fullName>
    </submittedName>
</protein>
<dbReference type="InterPro" id="IPR035472">
    <property type="entry name" value="RpiR-like_SIS"/>
</dbReference>
<evidence type="ECO:0000256" key="1">
    <source>
        <dbReference type="ARBA" id="ARBA00023015"/>
    </source>
</evidence>
<dbReference type="SUPFAM" id="SSF53697">
    <property type="entry name" value="SIS domain"/>
    <property type="match status" value="1"/>
</dbReference>
<dbReference type="GO" id="GO:0003677">
    <property type="term" value="F:DNA binding"/>
    <property type="evidence" value="ECO:0007669"/>
    <property type="project" value="UniProtKB-KW"/>
</dbReference>
<feature type="domain" description="HTH rpiR-type" evidence="4">
    <location>
        <begin position="1"/>
        <end position="75"/>
    </location>
</feature>
<dbReference type="InterPro" id="IPR047640">
    <property type="entry name" value="RpiR-like"/>
</dbReference>
<proteinExistence type="predicted"/>
<dbReference type="PANTHER" id="PTHR30514:SF1">
    <property type="entry name" value="HTH-TYPE TRANSCRIPTIONAL REGULATOR HEXR-RELATED"/>
    <property type="match status" value="1"/>
</dbReference>
<dbReference type="Pfam" id="PF01418">
    <property type="entry name" value="HTH_6"/>
    <property type="match status" value="1"/>
</dbReference>
<dbReference type="CDD" id="cd05013">
    <property type="entry name" value="SIS_RpiR"/>
    <property type="match status" value="1"/>
</dbReference>
<dbReference type="PANTHER" id="PTHR30514">
    <property type="entry name" value="GLUCOKINASE"/>
    <property type="match status" value="1"/>
</dbReference>
<evidence type="ECO:0000256" key="3">
    <source>
        <dbReference type="ARBA" id="ARBA00023163"/>
    </source>
</evidence>
<dbReference type="SUPFAM" id="SSF46689">
    <property type="entry name" value="Homeodomain-like"/>
    <property type="match status" value="1"/>
</dbReference>
<dbReference type="RefSeq" id="WP_307406184.1">
    <property type="nucleotide sequence ID" value="NZ_JAUSUR010000001.1"/>
</dbReference>
<keyword evidence="1" id="KW-0805">Transcription regulation</keyword>
<dbReference type="InterPro" id="IPR046348">
    <property type="entry name" value="SIS_dom_sf"/>
</dbReference>
<dbReference type="InterPro" id="IPR036388">
    <property type="entry name" value="WH-like_DNA-bd_sf"/>
</dbReference>
<dbReference type="EMBL" id="JAUSUR010000001">
    <property type="protein sequence ID" value="MDQ0360349.1"/>
    <property type="molecule type" value="Genomic_DNA"/>
</dbReference>
<dbReference type="PROSITE" id="PS51464">
    <property type="entry name" value="SIS"/>
    <property type="match status" value="1"/>
</dbReference>
<evidence type="ECO:0000313" key="6">
    <source>
        <dbReference type="EMBL" id="MDQ0360349.1"/>
    </source>
</evidence>
<dbReference type="InterPro" id="IPR000281">
    <property type="entry name" value="HTH_RpiR"/>
</dbReference>
<dbReference type="PROSITE" id="PS51071">
    <property type="entry name" value="HTH_RPIR"/>
    <property type="match status" value="1"/>
</dbReference>
<feature type="domain" description="SIS" evidence="5">
    <location>
        <begin position="123"/>
        <end position="263"/>
    </location>
</feature>
<keyword evidence="3" id="KW-0804">Transcription</keyword>
<dbReference type="Pfam" id="PF01380">
    <property type="entry name" value="SIS"/>
    <property type="match status" value="1"/>
</dbReference>
<evidence type="ECO:0000313" key="7">
    <source>
        <dbReference type="Proteomes" id="UP001230220"/>
    </source>
</evidence>
<comment type="caution">
    <text evidence="6">The sequence shown here is derived from an EMBL/GenBank/DDBJ whole genome shotgun (WGS) entry which is preliminary data.</text>
</comment>
<dbReference type="Proteomes" id="UP001230220">
    <property type="component" value="Unassembled WGS sequence"/>
</dbReference>
<dbReference type="InterPro" id="IPR001347">
    <property type="entry name" value="SIS_dom"/>
</dbReference>
<dbReference type="Gene3D" id="1.10.10.10">
    <property type="entry name" value="Winged helix-like DNA-binding domain superfamily/Winged helix DNA-binding domain"/>
    <property type="match status" value="1"/>
</dbReference>
<accession>A0ABU0E0P9</accession>
<organism evidence="6 7">
    <name type="scientific">Breznakia pachnodae</name>
    <dbReference type="NCBI Taxonomy" id="265178"/>
    <lineage>
        <taxon>Bacteria</taxon>
        <taxon>Bacillati</taxon>
        <taxon>Bacillota</taxon>
        <taxon>Erysipelotrichia</taxon>
        <taxon>Erysipelotrichales</taxon>
        <taxon>Erysipelotrichaceae</taxon>
        <taxon>Breznakia</taxon>
    </lineage>
</organism>
<sequence length="290" mass="33205">MGLLENIKEIKLTNVEKQIGDFILKSPQLVLELSTREFAQMVYTSPTAIVRFCHKLGTQGFPQFKIQLASELSSITSEMEFLDNNPIKQNDSIYKIIHTVEKLEYLAISDTANSLDYKVVEEVIPLLDKAEQIDFYGSGVNLHIAQELTYLLMRVGKKAYVSDSTNVRLTQAFSSKENHIAIILSHTGETQKYIDIVNILNEKNTKTISLTGYTDSPIAKLTNYHFYIRPGRRFKDMGPIVFSTSTRYVLYVLFASLFAHNYNESVKKSDEYAKLANYELQIKDENEREE</sequence>
<keyword evidence="7" id="KW-1185">Reference proteome</keyword>
<evidence type="ECO:0000259" key="4">
    <source>
        <dbReference type="PROSITE" id="PS51071"/>
    </source>
</evidence>
<name>A0ABU0E0P9_9FIRM</name>
<evidence type="ECO:0000259" key="5">
    <source>
        <dbReference type="PROSITE" id="PS51464"/>
    </source>
</evidence>
<evidence type="ECO:0000256" key="2">
    <source>
        <dbReference type="ARBA" id="ARBA00023125"/>
    </source>
</evidence>